<protein>
    <recommendedName>
        <fullName evidence="3">HutD family protein</fullName>
    </recommendedName>
</protein>
<evidence type="ECO:0008006" key="3">
    <source>
        <dbReference type="Google" id="ProtNLM"/>
    </source>
</evidence>
<accession>A0A839QMC1</accession>
<name>A0A839QMC1_9MICC</name>
<dbReference type="Proteomes" id="UP000523000">
    <property type="component" value="Unassembled WGS sequence"/>
</dbReference>
<evidence type="ECO:0000313" key="1">
    <source>
        <dbReference type="EMBL" id="MBB2994352.1"/>
    </source>
</evidence>
<sequence>MWLLVRAGSLDGYWDDEQGLRTLAACPDTDERGDPWRWTAQLDERTESSKVLINADPEFIAVSTDIYADGHSEVVERASGTQTVIAVLFGQALVAAVDGPWERWLHPGDVFIVEGEDDEKLRVSLDGPTSRVSVTTLVPRHAAALRWVP</sequence>
<dbReference type="EMBL" id="JACHVS010000001">
    <property type="protein sequence ID" value="MBB2994352.1"/>
    <property type="molecule type" value="Genomic_DNA"/>
</dbReference>
<keyword evidence="2" id="KW-1185">Reference proteome</keyword>
<reference evidence="1 2" key="1">
    <citation type="submission" date="2020-08" db="EMBL/GenBank/DDBJ databases">
        <title>Sequencing the genomes of 1000 actinobacteria strains.</title>
        <authorList>
            <person name="Klenk H.-P."/>
        </authorList>
    </citation>
    <scope>NUCLEOTIDE SEQUENCE [LARGE SCALE GENOMIC DNA]</scope>
    <source>
        <strain evidence="1 2">DSM 22826</strain>
    </source>
</reference>
<evidence type="ECO:0000313" key="2">
    <source>
        <dbReference type="Proteomes" id="UP000523000"/>
    </source>
</evidence>
<comment type="caution">
    <text evidence="1">The sequence shown here is derived from an EMBL/GenBank/DDBJ whole genome shotgun (WGS) entry which is preliminary data.</text>
</comment>
<dbReference type="RefSeq" id="WP_183509732.1">
    <property type="nucleotide sequence ID" value="NZ_BAABGK010000103.1"/>
</dbReference>
<organism evidence="1 2">
    <name type="scientific">Paeniglutamicibacter cryotolerans</name>
    <dbReference type="NCBI Taxonomy" id="670079"/>
    <lineage>
        <taxon>Bacteria</taxon>
        <taxon>Bacillati</taxon>
        <taxon>Actinomycetota</taxon>
        <taxon>Actinomycetes</taxon>
        <taxon>Micrococcales</taxon>
        <taxon>Micrococcaceae</taxon>
        <taxon>Paeniglutamicibacter</taxon>
    </lineage>
</organism>
<gene>
    <name evidence="1" type="ORF">E9229_000543</name>
</gene>
<proteinExistence type="predicted"/>
<dbReference type="AlphaFoldDB" id="A0A839QMC1"/>